<evidence type="ECO:0000256" key="2">
    <source>
        <dbReference type="ARBA" id="ARBA00009765"/>
    </source>
</evidence>
<dbReference type="GO" id="GO:0050897">
    <property type="term" value="F:cobalt ion binding"/>
    <property type="evidence" value="ECO:0007669"/>
    <property type="project" value="TreeGrafter"/>
</dbReference>
<evidence type="ECO:0000256" key="10">
    <source>
        <dbReference type="ARBA" id="ARBA00034269"/>
    </source>
</evidence>
<evidence type="ECO:0000256" key="11">
    <source>
        <dbReference type="ARBA" id="ARBA00045497"/>
    </source>
</evidence>
<keyword evidence="9 12" id="KW-0472">Membrane</keyword>
<dbReference type="InterPro" id="IPR045861">
    <property type="entry name" value="CorA_cytoplasmic_dom"/>
</dbReference>
<comment type="similarity">
    <text evidence="2 12">Belongs to the CorA metal ion transporter (MIT) (TC 1.A.35) family.</text>
</comment>
<dbReference type="InterPro" id="IPR004488">
    <property type="entry name" value="Mg/Co-transport_prot_CorA"/>
</dbReference>
<keyword evidence="5 12" id="KW-0812">Transmembrane</keyword>
<dbReference type="GO" id="GO:0005886">
    <property type="term" value="C:plasma membrane"/>
    <property type="evidence" value="ECO:0007669"/>
    <property type="project" value="UniProtKB-SubCell"/>
</dbReference>
<accession>A0A840XPT5</accession>
<dbReference type="Proteomes" id="UP000552883">
    <property type="component" value="Unassembled WGS sequence"/>
</dbReference>
<organism evidence="13 14">
    <name type="scientific">Microcella frigidaquae</name>
    <dbReference type="NCBI Taxonomy" id="424758"/>
    <lineage>
        <taxon>Bacteria</taxon>
        <taxon>Bacillati</taxon>
        <taxon>Actinomycetota</taxon>
        <taxon>Actinomycetes</taxon>
        <taxon>Micrococcales</taxon>
        <taxon>Microbacteriaceae</taxon>
        <taxon>Microcella</taxon>
    </lineage>
</organism>
<comment type="subcellular location">
    <subcellularLocation>
        <location evidence="1">Cell membrane</location>
        <topology evidence="1">Multi-pass membrane protein</topology>
    </subcellularLocation>
    <subcellularLocation>
        <location evidence="12">Membrane</location>
        <topology evidence="12">Multi-pass membrane protein</topology>
    </subcellularLocation>
</comment>
<evidence type="ECO:0000256" key="3">
    <source>
        <dbReference type="ARBA" id="ARBA00022448"/>
    </source>
</evidence>
<evidence type="ECO:0000313" key="13">
    <source>
        <dbReference type="EMBL" id="MBB5617939.1"/>
    </source>
</evidence>
<comment type="catalytic activity">
    <reaction evidence="10">
        <text>Mg(2+)(in) = Mg(2+)(out)</text>
        <dbReference type="Rhea" id="RHEA:29827"/>
        <dbReference type="ChEBI" id="CHEBI:18420"/>
    </reaction>
</comment>
<protein>
    <recommendedName>
        <fullName evidence="12">Magnesium transport protein CorA</fullName>
    </recommendedName>
</protein>
<feature type="transmembrane region" description="Helical" evidence="12">
    <location>
        <begin position="307"/>
        <end position="327"/>
    </location>
</feature>
<evidence type="ECO:0000256" key="9">
    <source>
        <dbReference type="ARBA" id="ARBA00023136"/>
    </source>
</evidence>
<name>A0A840XPT5_9MICO</name>
<evidence type="ECO:0000256" key="8">
    <source>
        <dbReference type="ARBA" id="ARBA00023065"/>
    </source>
</evidence>
<evidence type="ECO:0000256" key="1">
    <source>
        <dbReference type="ARBA" id="ARBA00004651"/>
    </source>
</evidence>
<dbReference type="GO" id="GO:0000287">
    <property type="term" value="F:magnesium ion binding"/>
    <property type="evidence" value="ECO:0007669"/>
    <property type="project" value="TreeGrafter"/>
</dbReference>
<evidence type="ECO:0000256" key="12">
    <source>
        <dbReference type="RuleBase" id="RU362010"/>
    </source>
</evidence>
<dbReference type="EMBL" id="JACHBS010000001">
    <property type="protein sequence ID" value="MBB5617939.1"/>
    <property type="molecule type" value="Genomic_DNA"/>
</dbReference>
<keyword evidence="6 12" id="KW-0460">Magnesium</keyword>
<dbReference type="SUPFAM" id="SSF144083">
    <property type="entry name" value="Magnesium transport protein CorA, transmembrane region"/>
    <property type="match status" value="1"/>
</dbReference>
<dbReference type="AlphaFoldDB" id="A0A840XPT5"/>
<dbReference type="InterPro" id="IPR002523">
    <property type="entry name" value="MgTranspt_CorA/ZnTranspt_ZntB"/>
</dbReference>
<feature type="transmembrane region" description="Helical" evidence="12">
    <location>
        <begin position="276"/>
        <end position="295"/>
    </location>
</feature>
<dbReference type="GO" id="GO:0015087">
    <property type="term" value="F:cobalt ion transmembrane transporter activity"/>
    <property type="evidence" value="ECO:0007669"/>
    <property type="project" value="UniProtKB-UniRule"/>
</dbReference>
<dbReference type="RefSeq" id="WP_153981348.1">
    <property type="nucleotide sequence ID" value="NZ_BAAANZ010000005.1"/>
</dbReference>
<gene>
    <name evidence="12" type="primary">corA</name>
    <name evidence="13" type="ORF">BJ959_001435</name>
</gene>
<evidence type="ECO:0000256" key="6">
    <source>
        <dbReference type="ARBA" id="ARBA00022842"/>
    </source>
</evidence>
<evidence type="ECO:0000313" key="14">
    <source>
        <dbReference type="Proteomes" id="UP000552883"/>
    </source>
</evidence>
<evidence type="ECO:0000256" key="4">
    <source>
        <dbReference type="ARBA" id="ARBA00022475"/>
    </source>
</evidence>
<keyword evidence="3 12" id="KW-0813">Transport</keyword>
<dbReference type="Gene3D" id="3.30.460.20">
    <property type="entry name" value="CorA soluble domain-like"/>
    <property type="match status" value="1"/>
</dbReference>
<dbReference type="CDD" id="cd12830">
    <property type="entry name" value="MtCorA-like"/>
    <property type="match status" value="1"/>
</dbReference>
<comment type="function">
    <text evidence="11">Mediates influx of magnesium ions. Alternates between open and closed states. Activated by low cytoplasmic Mg(2+) levels. Inactive when cytoplasmic Mg(2+) levels are high.</text>
</comment>
<proteinExistence type="inferred from homology"/>
<keyword evidence="4 12" id="KW-1003">Cell membrane</keyword>
<dbReference type="GO" id="GO:0015095">
    <property type="term" value="F:magnesium ion transmembrane transporter activity"/>
    <property type="evidence" value="ECO:0007669"/>
    <property type="project" value="UniProtKB-UniRule"/>
</dbReference>
<dbReference type="Gene3D" id="1.20.58.340">
    <property type="entry name" value="Magnesium transport protein CorA, transmembrane region"/>
    <property type="match status" value="2"/>
</dbReference>
<reference evidence="13 14" key="1">
    <citation type="submission" date="2020-08" db="EMBL/GenBank/DDBJ databases">
        <title>Sequencing the genomes of 1000 actinobacteria strains.</title>
        <authorList>
            <person name="Klenk H.-P."/>
        </authorList>
    </citation>
    <scope>NUCLEOTIDE SEQUENCE [LARGE SCALE GENOMIC DNA]</scope>
    <source>
        <strain evidence="13 14">DSM 23889</strain>
    </source>
</reference>
<evidence type="ECO:0000256" key="7">
    <source>
        <dbReference type="ARBA" id="ARBA00022989"/>
    </source>
</evidence>
<keyword evidence="14" id="KW-1185">Reference proteome</keyword>
<keyword evidence="8 12" id="KW-0406">Ion transport</keyword>
<dbReference type="PANTHER" id="PTHR46494:SF1">
    <property type="entry name" value="CORA FAMILY METAL ION TRANSPORTER (EUROFUNG)"/>
    <property type="match status" value="1"/>
</dbReference>
<evidence type="ECO:0000256" key="5">
    <source>
        <dbReference type="ARBA" id="ARBA00022692"/>
    </source>
</evidence>
<comment type="caution">
    <text evidence="13">The sequence shown here is derived from an EMBL/GenBank/DDBJ whole genome shotgun (WGS) entry which is preliminary data.</text>
</comment>
<sequence length="333" mass="37380">MPVIDSAVYVDGVRRPDVVGLDQTYDVTRATGGVAWIGLYRPTRDELQSVADEFGLHHLAVEDALKGHQRSKLERYGDTLFVALRTARYIDETETVEFGELHVFIGPQFVVTVRHAESPDLGLVRDRLENDPALLSKGPEAILYAVLDEVVDEYEPVIAGLENDIDEIEDQLFGETAHEALTRRIYDLSGEVIGFQRAVQPLVTIIGGLQRGSDKYGVDLDLSHHLGDVLDHVTRAGERADAFRSLLDKALQAQSTLITRRMTEVSVAQNEQIKRITSWAAILFAPTLVGTVYGMNFRFMPELQWVWGYPFALLLMLLLGLGLYVAFKRRDWL</sequence>
<dbReference type="PANTHER" id="PTHR46494">
    <property type="entry name" value="CORA FAMILY METAL ION TRANSPORTER (EUROFUNG)"/>
    <property type="match status" value="1"/>
</dbReference>
<dbReference type="Pfam" id="PF01544">
    <property type="entry name" value="CorA"/>
    <property type="match status" value="1"/>
</dbReference>
<dbReference type="FunFam" id="1.20.58.340:FF:000004">
    <property type="entry name" value="Magnesium transport protein CorA"/>
    <property type="match status" value="1"/>
</dbReference>
<dbReference type="NCBIfam" id="TIGR00383">
    <property type="entry name" value="corA"/>
    <property type="match status" value="1"/>
</dbReference>
<dbReference type="SUPFAM" id="SSF143865">
    <property type="entry name" value="CorA soluble domain-like"/>
    <property type="match status" value="1"/>
</dbReference>
<dbReference type="OrthoDB" id="9803416at2"/>
<keyword evidence="7 12" id="KW-1133">Transmembrane helix</keyword>
<dbReference type="InterPro" id="IPR045863">
    <property type="entry name" value="CorA_TM1_TM2"/>
</dbReference>